<organism evidence="2">
    <name type="scientific">viral metagenome</name>
    <dbReference type="NCBI Taxonomy" id="1070528"/>
    <lineage>
        <taxon>unclassified sequences</taxon>
        <taxon>metagenomes</taxon>
        <taxon>organismal metagenomes</taxon>
    </lineage>
</organism>
<name>A0A6C0CV01_9ZZZZ</name>
<feature type="compositionally biased region" description="Polar residues" evidence="1">
    <location>
        <begin position="24"/>
        <end position="39"/>
    </location>
</feature>
<dbReference type="AlphaFoldDB" id="A0A6C0CV01"/>
<dbReference type="EMBL" id="MN739482">
    <property type="protein sequence ID" value="QHT07529.1"/>
    <property type="molecule type" value="Genomic_DNA"/>
</dbReference>
<proteinExistence type="predicted"/>
<sequence length="74" mass="8029">MGVLLGVNMSADFSGSRGQRDTRTLLSNSKVQDGSTTRGVNGSQRVVLLENPEEPIVIKMRGRGIFQNGIFAYT</sequence>
<reference evidence="2" key="1">
    <citation type="journal article" date="2020" name="Nature">
        <title>Giant virus diversity and host interactions through global metagenomics.</title>
        <authorList>
            <person name="Schulz F."/>
            <person name="Roux S."/>
            <person name="Paez-Espino D."/>
            <person name="Jungbluth S."/>
            <person name="Walsh D.A."/>
            <person name="Denef V.J."/>
            <person name="McMahon K.D."/>
            <person name="Konstantinidis K.T."/>
            <person name="Eloe-Fadrosh E.A."/>
            <person name="Kyrpides N.C."/>
            <person name="Woyke T."/>
        </authorList>
    </citation>
    <scope>NUCLEOTIDE SEQUENCE</scope>
    <source>
        <strain evidence="2">GVMAG-M-3300021963-12</strain>
    </source>
</reference>
<evidence type="ECO:0000256" key="1">
    <source>
        <dbReference type="SAM" id="MobiDB-lite"/>
    </source>
</evidence>
<feature type="region of interest" description="Disordered" evidence="1">
    <location>
        <begin position="1"/>
        <end position="39"/>
    </location>
</feature>
<protein>
    <submittedName>
        <fullName evidence="2">Uncharacterized protein</fullName>
    </submittedName>
</protein>
<accession>A0A6C0CV01</accession>
<evidence type="ECO:0000313" key="2">
    <source>
        <dbReference type="EMBL" id="QHT07529.1"/>
    </source>
</evidence>